<name>A0A517MPB5_9BACT</name>
<proteinExistence type="predicted"/>
<evidence type="ECO:0000256" key="2">
    <source>
        <dbReference type="SAM" id="Phobius"/>
    </source>
</evidence>
<sequence>MNNHTKMRYWRIPHIYTGRRTSGGHCRAAKGGQMADQKQLRAKTTRSRYGRRSLSALVASLITGGVLLTSSTGCTAFSAASQKLKRNDCIDDFVIGYRNQALAAKAWHAQKHCFANQPHTRHFEAGFRSGYEDVASGSDGCTPSIAPQEYWGWRYQSPEGQAKVAAWFAGYPLGAKAAEQDGLAHWSEIPTMFSKPAEQPTEPPVEAPEPELPQPPPQGVPVMIQQTTFDMAPTPAVPYQPATTRSLAAPPAGSGNVPFPSYPFNASK</sequence>
<dbReference type="Proteomes" id="UP000320672">
    <property type="component" value="Chromosome"/>
</dbReference>
<dbReference type="RefSeq" id="WP_145354808.1">
    <property type="nucleotide sequence ID" value="NZ_CP036262.1"/>
</dbReference>
<feature type="transmembrane region" description="Helical" evidence="2">
    <location>
        <begin position="56"/>
        <end position="80"/>
    </location>
</feature>
<keyword evidence="4" id="KW-1185">Reference proteome</keyword>
<feature type="compositionally biased region" description="Pro residues" evidence="1">
    <location>
        <begin position="201"/>
        <end position="219"/>
    </location>
</feature>
<feature type="region of interest" description="Disordered" evidence="1">
    <location>
        <begin position="194"/>
        <end position="268"/>
    </location>
</feature>
<dbReference type="KEGG" id="rml:FF011L_55330"/>
<dbReference type="EMBL" id="CP036262">
    <property type="protein sequence ID" value="QDS96721.1"/>
    <property type="molecule type" value="Genomic_DNA"/>
</dbReference>
<evidence type="ECO:0000313" key="3">
    <source>
        <dbReference type="EMBL" id="QDS96721.1"/>
    </source>
</evidence>
<gene>
    <name evidence="3" type="ORF">FF011L_55330</name>
</gene>
<keyword evidence="2" id="KW-0812">Transmembrane</keyword>
<protein>
    <submittedName>
        <fullName evidence="3">Uncharacterized protein</fullName>
    </submittedName>
</protein>
<accession>A0A517MPB5</accession>
<keyword evidence="2" id="KW-0472">Membrane</keyword>
<evidence type="ECO:0000313" key="4">
    <source>
        <dbReference type="Proteomes" id="UP000320672"/>
    </source>
</evidence>
<dbReference type="OrthoDB" id="215737at2"/>
<evidence type="ECO:0000256" key="1">
    <source>
        <dbReference type="SAM" id="MobiDB-lite"/>
    </source>
</evidence>
<reference evidence="3 4" key="1">
    <citation type="submission" date="2019-02" db="EMBL/GenBank/DDBJ databases">
        <title>Deep-cultivation of Planctomycetes and their phenomic and genomic characterization uncovers novel biology.</title>
        <authorList>
            <person name="Wiegand S."/>
            <person name="Jogler M."/>
            <person name="Boedeker C."/>
            <person name="Pinto D."/>
            <person name="Vollmers J."/>
            <person name="Rivas-Marin E."/>
            <person name="Kohn T."/>
            <person name="Peeters S.H."/>
            <person name="Heuer A."/>
            <person name="Rast P."/>
            <person name="Oberbeckmann S."/>
            <person name="Bunk B."/>
            <person name="Jeske O."/>
            <person name="Meyerdierks A."/>
            <person name="Storesund J.E."/>
            <person name="Kallscheuer N."/>
            <person name="Luecker S."/>
            <person name="Lage O.M."/>
            <person name="Pohl T."/>
            <person name="Merkel B.J."/>
            <person name="Hornburger P."/>
            <person name="Mueller R.-W."/>
            <person name="Bruemmer F."/>
            <person name="Labrenz M."/>
            <person name="Spormann A.M."/>
            <person name="Op den Camp H."/>
            <person name="Overmann J."/>
            <person name="Amann R."/>
            <person name="Jetten M.S.M."/>
            <person name="Mascher T."/>
            <person name="Medema M.H."/>
            <person name="Devos D.P."/>
            <person name="Kaster A.-K."/>
            <person name="Ovreas L."/>
            <person name="Rohde M."/>
            <person name="Galperin M.Y."/>
            <person name="Jogler C."/>
        </authorList>
    </citation>
    <scope>NUCLEOTIDE SEQUENCE [LARGE SCALE GENOMIC DNA]</scope>
    <source>
        <strain evidence="3 4">FF011L</strain>
    </source>
</reference>
<organism evidence="3 4">
    <name type="scientific">Roseimaritima multifibrata</name>
    <dbReference type="NCBI Taxonomy" id="1930274"/>
    <lineage>
        <taxon>Bacteria</taxon>
        <taxon>Pseudomonadati</taxon>
        <taxon>Planctomycetota</taxon>
        <taxon>Planctomycetia</taxon>
        <taxon>Pirellulales</taxon>
        <taxon>Pirellulaceae</taxon>
        <taxon>Roseimaritima</taxon>
    </lineage>
</organism>
<dbReference type="AlphaFoldDB" id="A0A517MPB5"/>
<keyword evidence="2" id="KW-1133">Transmembrane helix</keyword>